<evidence type="ECO:0000256" key="1">
    <source>
        <dbReference type="ARBA" id="ARBA00001917"/>
    </source>
</evidence>
<evidence type="ECO:0000256" key="2">
    <source>
        <dbReference type="ARBA" id="ARBA00001974"/>
    </source>
</evidence>
<dbReference type="SUPFAM" id="SSF54292">
    <property type="entry name" value="2Fe-2S ferredoxin-like"/>
    <property type="match status" value="1"/>
</dbReference>
<proteinExistence type="predicted"/>
<dbReference type="InterPro" id="IPR050415">
    <property type="entry name" value="MRET"/>
</dbReference>
<dbReference type="Pfam" id="PF00111">
    <property type="entry name" value="Fer2"/>
    <property type="match status" value="1"/>
</dbReference>
<dbReference type="Gene3D" id="3.10.20.30">
    <property type="match status" value="1"/>
</dbReference>
<feature type="domain" description="2Fe-2S ferredoxin-type" evidence="10">
    <location>
        <begin position="232"/>
        <end position="327"/>
    </location>
</feature>
<accession>A0ABR8UTE0</accession>
<reference evidence="12 13" key="1">
    <citation type="submission" date="2020-08" db="EMBL/GenBank/DDBJ databases">
        <title>A Genomic Blueprint of the Chicken Gut Microbiome.</title>
        <authorList>
            <person name="Gilroy R."/>
            <person name="Ravi A."/>
            <person name="Getino M."/>
            <person name="Pursley I."/>
            <person name="Horton D.L."/>
            <person name="Alikhan N.-F."/>
            <person name="Baker D."/>
            <person name="Gharbi K."/>
            <person name="Hall N."/>
            <person name="Watson M."/>
            <person name="Adriaenssens E.M."/>
            <person name="Foster-Nyarko E."/>
            <person name="Jarju S."/>
            <person name="Secka A."/>
            <person name="Antonio M."/>
            <person name="Oren A."/>
            <person name="Chaudhuri R."/>
            <person name="La Ragione R.M."/>
            <person name="Hildebrand F."/>
            <person name="Pallen M.J."/>
        </authorList>
    </citation>
    <scope>NUCLEOTIDE SEQUENCE [LARGE SCALE GENOMIC DNA]</scope>
    <source>
        <strain evidence="12 13">Sa2CUA1</strain>
    </source>
</reference>
<dbReference type="InterPro" id="IPR054582">
    <property type="entry name" value="DmmA-like_N"/>
</dbReference>
<name>A0ABR8UTE0_9MICC</name>
<evidence type="ECO:0000313" key="12">
    <source>
        <dbReference type="EMBL" id="MBD7995847.1"/>
    </source>
</evidence>
<protein>
    <submittedName>
        <fullName evidence="12">Oxidoreductase</fullName>
    </submittedName>
</protein>
<keyword evidence="3" id="KW-0285">Flavoprotein</keyword>
<keyword evidence="6" id="KW-0479">Metal-binding</keyword>
<evidence type="ECO:0000313" key="13">
    <source>
        <dbReference type="Proteomes" id="UP000609874"/>
    </source>
</evidence>
<dbReference type="InterPro" id="IPR006058">
    <property type="entry name" value="2Fe2S_fd_BS"/>
</dbReference>
<dbReference type="PROSITE" id="PS51085">
    <property type="entry name" value="2FE2S_FER_2"/>
    <property type="match status" value="1"/>
</dbReference>
<organism evidence="12 13">
    <name type="scientific">Arthrobacter gallicola</name>
    <dbReference type="NCBI Taxonomy" id="2762225"/>
    <lineage>
        <taxon>Bacteria</taxon>
        <taxon>Bacillati</taxon>
        <taxon>Actinomycetota</taxon>
        <taxon>Actinomycetes</taxon>
        <taxon>Micrococcales</taxon>
        <taxon>Micrococcaceae</taxon>
        <taxon>Arthrobacter</taxon>
    </lineage>
</organism>
<evidence type="ECO:0000256" key="7">
    <source>
        <dbReference type="ARBA" id="ARBA00023002"/>
    </source>
</evidence>
<dbReference type="RefSeq" id="WP_191808124.1">
    <property type="nucleotide sequence ID" value="NZ_JACSQD010000004.1"/>
</dbReference>
<dbReference type="InterPro" id="IPR036010">
    <property type="entry name" value="2Fe-2S_ferredoxin-like_sf"/>
</dbReference>
<evidence type="ECO:0000256" key="9">
    <source>
        <dbReference type="ARBA" id="ARBA00023014"/>
    </source>
</evidence>
<dbReference type="Gene3D" id="2.40.30.10">
    <property type="entry name" value="Translation factors"/>
    <property type="match status" value="1"/>
</dbReference>
<keyword evidence="8" id="KW-0408">Iron</keyword>
<dbReference type="SUPFAM" id="SSF52343">
    <property type="entry name" value="Ferredoxin reductase-like, C-terminal NADP-linked domain"/>
    <property type="match status" value="1"/>
</dbReference>
<dbReference type="InterPro" id="IPR017927">
    <property type="entry name" value="FAD-bd_FR_type"/>
</dbReference>
<dbReference type="SUPFAM" id="SSF63380">
    <property type="entry name" value="Riboflavin synthase domain-like"/>
    <property type="match status" value="1"/>
</dbReference>
<dbReference type="Proteomes" id="UP000609874">
    <property type="component" value="Unassembled WGS sequence"/>
</dbReference>
<dbReference type="PROSITE" id="PS51384">
    <property type="entry name" value="FAD_FR"/>
    <property type="match status" value="1"/>
</dbReference>
<dbReference type="InterPro" id="IPR017938">
    <property type="entry name" value="Riboflavin_synthase-like_b-brl"/>
</dbReference>
<gene>
    <name evidence="12" type="ORF">H9639_11115</name>
</gene>
<evidence type="ECO:0000256" key="8">
    <source>
        <dbReference type="ARBA" id="ARBA00023004"/>
    </source>
</evidence>
<dbReference type="InterPro" id="IPR001041">
    <property type="entry name" value="2Fe-2S_ferredoxin-type"/>
</dbReference>
<evidence type="ECO:0000259" key="11">
    <source>
        <dbReference type="PROSITE" id="PS51384"/>
    </source>
</evidence>
<dbReference type="Pfam" id="PF22290">
    <property type="entry name" value="DmmA-like_N"/>
    <property type="match status" value="1"/>
</dbReference>
<evidence type="ECO:0000256" key="5">
    <source>
        <dbReference type="ARBA" id="ARBA00022714"/>
    </source>
</evidence>
<feature type="domain" description="FAD-binding FR-type" evidence="11">
    <location>
        <begin position="7"/>
        <end position="108"/>
    </location>
</feature>
<dbReference type="Gene3D" id="3.40.50.80">
    <property type="entry name" value="Nucleotide-binding domain of ferredoxin-NADP reductase (FNR) module"/>
    <property type="match status" value="1"/>
</dbReference>
<dbReference type="PANTHER" id="PTHR47354">
    <property type="entry name" value="NADH OXIDOREDUCTASE HCR"/>
    <property type="match status" value="1"/>
</dbReference>
<dbReference type="EMBL" id="JACSQD010000004">
    <property type="protein sequence ID" value="MBD7995847.1"/>
    <property type="molecule type" value="Genomic_DNA"/>
</dbReference>
<sequence length="337" mass="37034">MAATNTEVWQRAVVTETRDAADGIRRVVLAPSLPRRAEPGSHIDLMVTINGELQRRSYSVVESSDDGRSLAISVFRTPTSRGGSVFMHGLVPGDELEITQPLQNFPLRVGASSYILLAGGVGITAILNMARALKNVKADYRLVYAGRQRSAMAYLAELEAEHGSALQVHVDSEGTALSVPELIGQVQEGTELYMCGPIRLMDAVRRSWRERELDPSSLRYETFGNSGWYDPEEFIVRVPRLGLETRVGQGRSMLEALEEAGADMMFDCRKGECGLCEVRILNLEGAVDHRDVFYSERQQRAREKMCCCVSRAVTAPTGKRGDADPSRGPAVVTIDVS</sequence>
<evidence type="ECO:0000256" key="6">
    <source>
        <dbReference type="ARBA" id="ARBA00022723"/>
    </source>
</evidence>
<evidence type="ECO:0000256" key="4">
    <source>
        <dbReference type="ARBA" id="ARBA00022643"/>
    </source>
</evidence>
<dbReference type="CDD" id="cd00207">
    <property type="entry name" value="fer2"/>
    <property type="match status" value="1"/>
</dbReference>
<dbReference type="InterPro" id="IPR039261">
    <property type="entry name" value="FNR_nucleotide-bd"/>
</dbReference>
<comment type="cofactor">
    <cofactor evidence="2">
        <name>FAD</name>
        <dbReference type="ChEBI" id="CHEBI:57692"/>
    </cofactor>
</comment>
<comment type="cofactor">
    <cofactor evidence="1">
        <name>FMN</name>
        <dbReference type="ChEBI" id="CHEBI:58210"/>
    </cofactor>
</comment>
<keyword evidence="13" id="KW-1185">Reference proteome</keyword>
<dbReference type="PRINTS" id="PR00409">
    <property type="entry name" value="PHDIOXRDTASE"/>
</dbReference>
<keyword evidence="4" id="KW-0288">FMN</keyword>
<dbReference type="CDD" id="cd06185">
    <property type="entry name" value="PDR_like"/>
    <property type="match status" value="1"/>
</dbReference>
<evidence type="ECO:0000256" key="3">
    <source>
        <dbReference type="ARBA" id="ARBA00022630"/>
    </source>
</evidence>
<dbReference type="PROSITE" id="PS00197">
    <property type="entry name" value="2FE2S_FER_1"/>
    <property type="match status" value="1"/>
</dbReference>
<dbReference type="InterPro" id="IPR012675">
    <property type="entry name" value="Beta-grasp_dom_sf"/>
</dbReference>
<keyword evidence="9" id="KW-0411">Iron-sulfur</keyword>
<evidence type="ECO:0000259" key="10">
    <source>
        <dbReference type="PROSITE" id="PS51085"/>
    </source>
</evidence>
<keyword evidence="7" id="KW-0560">Oxidoreductase</keyword>
<comment type="caution">
    <text evidence="12">The sequence shown here is derived from an EMBL/GenBank/DDBJ whole genome shotgun (WGS) entry which is preliminary data.</text>
</comment>
<keyword evidence="5" id="KW-0001">2Fe-2S</keyword>
<dbReference type="PANTHER" id="PTHR47354:SF2">
    <property type="entry name" value="BLR2392 PROTEIN"/>
    <property type="match status" value="1"/>
</dbReference>